<proteinExistence type="predicted"/>
<evidence type="ECO:0000313" key="3">
    <source>
        <dbReference type="EMBL" id="KAL0955143.1"/>
    </source>
</evidence>
<reference evidence="4" key="1">
    <citation type="submission" date="2024-06" db="EMBL/GenBank/DDBJ databases">
        <title>Multi-omics analyses provide insights into the biosynthesis of the anticancer antibiotic pleurotin in Hohenbuehelia grisea.</title>
        <authorList>
            <person name="Weaver J.A."/>
            <person name="Alberti F."/>
        </authorList>
    </citation>
    <scope>NUCLEOTIDE SEQUENCE [LARGE SCALE GENOMIC DNA]</scope>
    <source>
        <strain evidence="4">T-177</strain>
    </source>
</reference>
<keyword evidence="2" id="KW-0472">Membrane</keyword>
<evidence type="ECO:0000256" key="1">
    <source>
        <dbReference type="SAM" id="MobiDB-lite"/>
    </source>
</evidence>
<dbReference type="InterPro" id="IPR028978">
    <property type="entry name" value="Chorismate_lyase_/UTRA_dom_sf"/>
</dbReference>
<evidence type="ECO:0008006" key="5">
    <source>
        <dbReference type="Google" id="ProtNLM"/>
    </source>
</evidence>
<sequence>MAPIYSFSPKTTSISYPWPTELTGLERIMLSAQGDLQRTLSAFFDTPLTVTTTYSHTFTHVSPGLPAVPLNLPNAPALAAASAATPIVQTRQVLLQCLGTTACTATSAVRIMSPRAAHLFLEEKYAIGQMFRKLEMLPAFELLEVGFGNAPAAPSSTLSSANHDEHAHGDAKERYADRSKQVWRIYKLSVPEFECEILEVFPSRDMFVYGKDWLLGKRLPVERYTHRPELRSQNSEAEMAVKLALTAPRWQGGLAVVFGFAFLLMFALQVLILFSARSQVCASL</sequence>
<keyword evidence="4" id="KW-1185">Reference proteome</keyword>
<organism evidence="3 4">
    <name type="scientific">Hohenbuehelia grisea</name>
    <dbReference type="NCBI Taxonomy" id="104357"/>
    <lineage>
        <taxon>Eukaryota</taxon>
        <taxon>Fungi</taxon>
        <taxon>Dikarya</taxon>
        <taxon>Basidiomycota</taxon>
        <taxon>Agaricomycotina</taxon>
        <taxon>Agaricomycetes</taxon>
        <taxon>Agaricomycetidae</taxon>
        <taxon>Agaricales</taxon>
        <taxon>Pleurotineae</taxon>
        <taxon>Pleurotaceae</taxon>
        <taxon>Hohenbuehelia</taxon>
    </lineage>
</organism>
<protein>
    <recommendedName>
        <fullName evidence="5">VASt domain-containing protein</fullName>
    </recommendedName>
</protein>
<keyword evidence="2" id="KW-0812">Transmembrane</keyword>
<evidence type="ECO:0000313" key="4">
    <source>
        <dbReference type="Proteomes" id="UP001556367"/>
    </source>
</evidence>
<feature type="transmembrane region" description="Helical" evidence="2">
    <location>
        <begin position="250"/>
        <end position="274"/>
    </location>
</feature>
<dbReference type="Proteomes" id="UP001556367">
    <property type="component" value="Unassembled WGS sequence"/>
</dbReference>
<keyword evidence="2" id="KW-1133">Transmembrane helix</keyword>
<name>A0ABR3JHB4_9AGAR</name>
<evidence type="ECO:0000256" key="2">
    <source>
        <dbReference type="SAM" id="Phobius"/>
    </source>
</evidence>
<dbReference type="EMBL" id="JASNQZ010000007">
    <property type="protein sequence ID" value="KAL0955143.1"/>
    <property type="molecule type" value="Genomic_DNA"/>
</dbReference>
<accession>A0ABR3JHB4</accession>
<feature type="region of interest" description="Disordered" evidence="1">
    <location>
        <begin position="154"/>
        <end position="173"/>
    </location>
</feature>
<comment type="caution">
    <text evidence="3">The sequence shown here is derived from an EMBL/GenBank/DDBJ whole genome shotgun (WGS) entry which is preliminary data.</text>
</comment>
<gene>
    <name evidence="3" type="ORF">HGRIS_004057</name>
</gene>
<feature type="compositionally biased region" description="Basic and acidic residues" evidence="1">
    <location>
        <begin position="162"/>
        <end position="173"/>
    </location>
</feature>
<dbReference type="Gene3D" id="3.40.1410.10">
    <property type="entry name" value="Chorismate lyase-like"/>
    <property type="match status" value="1"/>
</dbReference>